<sequence>MQLLVLLLTALTAAAAPACTSCPHPGTFTGNVGLYPDPNPNSCDIVVGDSDIAASIPSSFFDPPDESPCGQLIDVTLISSGKTVTAIVVNSDSTLTPDDINLTTNGLAALAADGDPNHGTGPVYWTFE</sequence>
<dbReference type="CDD" id="cd22191">
    <property type="entry name" value="DPBB_RlpA_EXP_N-like"/>
    <property type="match status" value="1"/>
</dbReference>
<reference evidence="3" key="1">
    <citation type="journal article" date="2014" name="Proc. Natl. Acad. Sci. U.S.A.">
        <title>Extensive sampling of basidiomycete genomes demonstrates inadequacy of the white-rot/brown-rot paradigm for wood decay fungi.</title>
        <authorList>
            <person name="Riley R."/>
            <person name="Salamov A.A."/>
            <person name="Brown D.W."/>
            <person name="Nagy L.G."/>
            <person name="Floudas D."/>
            <person name="Held B.W."/>
            <person name="Levasseur A."/>
            <person name="Lombard V."/>
            <person name="Morin E."/>
            <person name="Otillar R."/>
            <person name="Lindquist E.A."/>
            <person name="Sun H."/>
            <person name="LaButti K.M."/>
            <person name="Schmutz J."/>
            <person name="Jabbour D."/>
            <person name="Luo H."/>
            <person name="Baker S.E."/>
            <person name="Pisabarro A.G."/>
            <person name="Walton J.D."/>
            <person name="Blanchette R.A."/>
            <person name="Henrissat B."/>
            <person name="Martin F."/>
            <person name="Cullen D."/>
            <person name="Hibbett D.S."/>
            <person name="Grigoriev I.V."/>
        </authorList>
    </citation>
    <scope>NUCLEOTIDE SEQUENCE [LARGE SCALE GENOMIC DNA]</scope>
    <source>
        <strain evidence="3">FD-172 SS1</strain>
    </source>
</reference>
<gene>
    <name evidence="2" type="ORF">BOTBODRAFT_30624</name>
</gene>
<name>A0A067MXT8_BOTB1</name>
<protein>
    <recommendedName>
        <fullName evidence="4">RlpA-like protein double-psi beta-barrel domain-containing protein</fullName>
    </recommendedName>
</protein>
<organism evidence="2 3">
    <name type="scientific">Botryobasidium botryosum (strain FD-172 SS1)</name>
    <dbReference type="NCBI Taxonomy" id="930990"/>
    <lineage>
        <taxon>Eukaryota</taxon>
        <taxon>Fungi</taxon>
        <taxon>Dikarya</taxon>
        <taxon>Basidiomycota</taxon>
        <taxon>Agaricomycotina</taxon>
        <taxon>Agaricomycetes</taxon>
        <taxon>Cantharellales</taxon>
        <taxon>Botryobasidiaceae</taxon>
        <taxon>Botryobasidium</taxon>
    </lineage>
</organism>
<dbReference type="Gene3D" id="2.40.40.10">
    <property type="entry name" value="RlpA-like domain"/>
    <property type="match status" value="1"/>
</dbReference>
<dbReference type="EMBL" id="KL198026">
    <property type="protein sequence ID" value="KDQ16707.1"/>
    <property type="molecule type" value="Genomic_DNA"/>
</dbReference>
<proteinExistence type="predicted"/>
<dbReference type="InParanoid" id="A0A067MXT8"/>
<feature type="signal peptide" evidence="1">
    <location>
        <begin position="1"/>
        <end position="15"/>
    </location>
</feature>
<dbReference type="Proteomes" id="UP000027195">
    <property type="component" value="Unassembled WGS sequence"/>
</dbReference>
<evidence type="ECO:0000256" key="1">
    <source>
        <dbReference type="SAM" id="SignalP"/>
    </source>
</evidence>
<accession>A0A067MXT8</accession>
<dbReference type="AlphaFoldDB" id="A0A067MXT8"/>
<dbReference type="SUPFAM" id="SSF50685">
    <property type="entry name" value="Barwin-like endoglucanases"/>
    <property type="match status" value="1"/>
</dbReference>
<dbReference type="InterPro" id="IPR036908">
    <property type="entry name" value="RlpA-like_sf"/>
</dbReference>
<keyword evidence="3" id="KW-1185">Reference proteome</keyword>
<evidence type="ECO:0000313" key="3">
    <source>
        <dbReference type="Proteomes" id="UP000027195"/>
    </source>
</evidence>
<evidence type="ECO:0000313" key="2">
    <source>
        <dbReference type="EMBL" id="KDQ16707.1"/>
    </source>
</evidence>
<keyword evidence="1" id="KW-0732">Signal</keyword>
<evidence type="ECO:0008006" key="4">
    <source>
        <dbReference type="Google" id="ProtNLM"/>
    </source>
</evidence>
<dbReference type="HOGENOM" id="CLU_1970168_0_0_1"/>
<feature type="chain" id="PRO_5012023003" description="RlpA-like protein double-psi beta-barrel domain-containing protein" evidence="1">
    <location>
        <begin position="16"/>
        <end position="128"/>
    </location>
</feature>